<sequence length="89" mass="9764">GRVLAGLDLDRGRRSLHAPTLLLAGTDDRLTPLAHARRMAHLLPDCRGLLELPDTGHMTPLETPRALAQALEELAETHLAPRPRHEETA</sequence>
<dbReference type="SUPFAM" id="SSF53474">
    <property type="entry name" value="alpha/beta-Hydrolases"/>
    <property type="match status" value="1"/>
</dbReference>
<dbReference type="Proteomes" id="UP001596956">
    <property type="component" value="Unassembled WGS sequence"/>
</dbReference>
<dbReference type="Gene3D" id="3.40.50.1820">
    <property type="entry name" value="alpha/beta hydrolase"/>
    <property type="match status" value="1"/>
</dbReference>
<dbReference type="InterPro" id="IPR013595">
    <property type="entry name" value="Pept_S33_TAP-like_C"/>
</dbReference>
<evidence type="ECO:0000313" key="2">
    <source>
        <dbReference type="EMBL" id="MFD0803919.1"/>
    </source>
</evidence>
<comment type="caution">
    <text evidence="2">The sequence shown here is derived from an EMBL/GenBank/DDBJ whole genome shotgun (WGS) entry which is preliminary data.</text>
</comment>
<dbReference type="InterPro" id="IPR029058">
    <property type="entry name" value="AB_hydrolase_fold"/>
</dbReference>
<evidence type="ECO:0000313" key="3">
    <source>
        <dbReference type="Proteomes" id="UP001596956"/>
    </source>
</evidence>
<feature type="non-terminal residue" evidence="2">
    <location>
        <position position="1"/>
    </location>
</feature>
<dbReference type="EMBL" id="JBHTHR010001211">
    <property type="protein sequence ID" value="MFD0803919.1"/>
    <property type="molecule type" value="Genomic_DNA"/>
</dbReference>
<dbReference type="Pfam" id="PF08386">
    <property type="entry name" value="Abhydrolase_4"/>
    <property type="match status" value="1"/>
</dbReference>
<accession>A0ABW3BLN3</accession>
<gene>
    <name evidence="2" type="ORF">ACFQZU_21715</name>
</gene>
<name>A0ABW3BLN3_9ACTN</name>
<proteinExistence type="predicted"/>
<evidence type="ECO:0000259" key="1">
    <source>
        <dbReference type="Pfam" id="PF08386"/>
    </source>
</evidence>
<organism evidence="2 3">
    <name type="scientific">Streptomonospora algeriensis</name>
    <dbReference type="NCBI Taxonomy" id="995084"/>
    <lineage>
        <taxon>Bacteria</taxon>
        <taxon>Bacillati</taxon>
        <taxon>Actinomycetota</taxon>
        <taxon>Actinomycetes</taxon>
        <taxon>Streptosporangiales</taxon>
        <taxon>Nocardiopsidaceae</taxon>
        <taxon>Streptomonospora</taxon>
    </lineage>
</organism>
<keyword evidence="2" id="KW-0378">Hydrolase</keyword>
<dbReference type="GO" id="GO:0016787">
    <property type="term" value="F:hydrolase activity"/>
    <property type="evidence" value="ECO:0007669"/>
    <property type="project" value="UniProtKB-KW"/>
</dbReference>
<protein>
    <submittedName>
        <fullName evidence="2">Alpha/beta fold hydrolase</fullName>
    </submittedName>
</protein>
<feature type="domain" description="Peptidase S33 tripeptidyl aminopeptidase-like C-terminal" evidence="1">
    <location>
        <begin position="17"/>
        <end position="73"/>
    </location>
</feature>
<reference evidence="3" key="1">
    <citation type="journal article" date="2019" name="Int. J. Syst. Evol. Microbiol.">
        <title>The Global Catalogue of Microorganisms (GCM) 10K type strain sequencing project: providing services to taxonomists for standard genome sequencing and annotation.</title>
        <authorList>
            <consortium name="The Broad Institute Genomics Platform"/>
            <consortium name="The Broad Institute Genome Sequencing Center for Infectious Disease"/>
            <person name="Wu L."/>
            <person name="Ma J."/>
        </authorList>
    </citation>
    <scope>NUCLEOTIDE SEQUENCE [LARGE SCALE GENOMIC DNA]</scope>
    <source>
        <strain evidence="3">CCUG 63369</strain>
    </source>
</reference>
<keyword evidence="3" id="KW-1185">Reference proteome</keyword>